<dbReference type="Pfam" id="PF01148">
    <property type="entry name" value="CTP_transf_1"/>
    <property type="match status" value="1"/>
</dbReference>
<dbReference type="eggNOG" id="ENOG502SDA9">
    <property type="taxonomic scope" value="Eukaryota"/>
</dbReference>
<dbReference type="GO" id="GO:0016024">
    <property type="term" value="P:CDP-diacylglycerol biosynthetic process"/>
    <property type="evidence" value="ECO:0007669"/>
    <property type="project" value="TreeGrafter"/>
</dbReference>
<feature type="transmembrane region" description="Helical" evidence="13">
    <location>
        <begin position="89"/>
        <end position="107"/>
    </location>
</feature>
<feature type="compositionally biased region" description="Polar residues" evidence="12">
    <location>
        <begin position="153"/>
        <end position="162"/>
    </location>
</feature>
<evidence type="ECO:0000256" key="8">
    <source>
        <dbReference type="ARBA" id="ARBA00023098"/>
    </source>
</evidence>
<organism evidence="14 15">
    <name type="scientific">Phaeodactylum tricornutum (strain CCAP 1055/1)</name>
    <dbReference type="NCBI Taxonomy" id="556484"/>
    <lineage>
        <taxon>Eukaryota</taxon>
        <taxon>Sar</taxon>
        <taxon>Stramenopiles</taxon>
        <taxon>Ochrophyta</taxon>
        <taxon>Bacillariophyta</taxon>
        <taxon>Bacillariophyceae</taxon>
        <taxon>Bacillariophycidae</taxon>
        <taxon>Naviculales</taxon>
        <taxon>Phaeodactylaceae</taxon>
        <taxon>Phaeodactylum</taxon>
    </lineage>
</organism>
<keyword evidence="11" id="KW-1208">Phospholipid metabolism</keyword>
<feature type="transmembrane region" description="Helical" evidence="13">
    <location>
        <begin position="264"/>
        <end position="284"/>
    </location>
</feature>
<dbReference type="GO" id="GO:0004605">
    <property type="term" value="F:phosphatidate cytidylyltransferase activity"/>
    <property type="evidence" value="ECO:0007669"/>
    <property type="project" value="UniProtKB-EC"/>
</dbReference>
<comment type="subcellular location">
    <subcellularLocation>
        <location evidence="1">Cell membrane</location>
        <topology evidence="1">Multi-pass membrane protein</topology>
    </subcellularLocation>
</comment>
<feature type="transmembrane region" description="Helical" evidence="13">
    <location>
        <begin position="20"/>
        <end position="40"/>
    </location>
</feature>
<keyword evidence="6 14" id="KW-0548">Nucleotidyltransferase</keyword>
<dbReference type="GO" id="GO:0005886">
    <property type="term" value="C:plasma membrane"/>
    <property type="evidence" value="ECO:0007669"/>
    <property type="project" value="UniProtKB-SubCell"/>
</dbReference>
<dbReference type="PANTHER" id="PTHR46382:SF1">
    <property type="entry name" value="PHOSPHATIDATE CYTIDYLYLTRANSFERASE"/>
    <property type="match status" value="1"/>
</dbReference>
<evidence type="ECO:0000256" key="5">
    <source>
        <dbReference type="ARBA" id="ARBA00022692"/>
    </source>
</evidence>
<feature type="compositionally biased region" description="Basic and acidic residues" evidence="12">
    <location>
        <begin position="142"/>
        <end position="152"/>
    </location>
</feature>
<keyword evidence="2" id="KW-1003">Cell membrane</keyword>
<dbReference type="AlphaFoldDB" id="B7G403"/>
<evidence type="ECO:0000256" key="3">
    <source>
        <dbReference type="ARBA" id="ARBA00022516"/>
    </source>
</evidence>
<name>B7G403_PHATC</name>
<dbReference type="KEGG" id="pti:PHATRDRAFT_54756"/>
<evidence type="ECO:0000256" key="4">
    <source>
        <dbReference type="ARBA" id="ARBA00022679"/>
    </source>
</evidence>
<feature type="region of interest" description="Disordered" evidence="12">
    <location>
        <begin position="142"/>
        <end position="167"/>
    </location>
</feature>
<keyword evidence="4 14" id="KW-0808">Transferase</keyword>
<evidence type="ECO:0000256" key="9">
    <source>
        <dbReference type="ARBA" id="ARBA00023136"/>
    </source>
</evidence>
<keyword evidence="10" id="KW-0594">Phospholipid biosynthesis</keyword>
<evidence type="ECO:0000256" key="2">
    <source>
        <dbReference type="ARBA" id="ARBA00022475"/>
    </source>
</evidence>
<evidence type="ECO:0000256" key="6">
    <source>
        <dbReference type="ARBA" id="ARBA00022695"/>
    </source>
</evidence>
<dbReference type="EC" id="2.7.7.41" evidence="14"/>
<evidence type="ECO:0000256" key="1">
    <source>
        <dbReference type="ARBA" id="ARBA00004651"/>
    </source>
</evidence>
<dbReference type="STRING" id="556484.B7G403"/>
<accession>B7G403</accession>
<keyword evidence="5 13" id="KW-0812">Transmembrane</keyword>
<keyword evidence="3" id="KW-0444">Lipid biosynthesis</keyword>
<evidence type="ECO:0000256" key="13">
    <source>
        <dbReference type="SAM" id="Phobius"/>
    </source>
</evidence>
<dbReference type="PaxDb" id="2850-Phatr54756"/>
<evidence type="ECO:0000256" key="7">
    <source>
        <dbReference type="ARBA" id="ARBA00022989"/>
    </source>
</evidence>
<dbReference type="OrthoDB" id="10260889at2759"/>
<dbReference type="RefSeq" id="XP_002181988.1">
    <property type="nucleotide sequence ID" value="XM_002181952.1"/>
</dbReference>
<reference evidence="15" key="2">
    <citation type="submission" date="2008-08" db="EMBL/GenBank/DDBJ databases">
        <authorList>
            <consortium name="Diatom Consortium"/>
            <person name="Grigoriev I."/>
            <person name="Grimwood J."/>
            <person name="Kuo A."/>
            <person name="Otillar R.P."/>
            <person name="Salamov A."/>
            <person name="Detter J.C."/>
            <person name="Lindquist E."/>
            <person name="Shapiro H."/>
            <person name="Lucas S."/>
            <person name="Glavina del Rio T."/>
            <person name="Pitluck S."/>
            <person name="Rokhsar D."/>
            <person name="Bowler C."/>
        </authorList>
    </citation>
    <scope>GENOME REANNOTATION</scope>
    <source>
        <strain evidence="15">CCAP 1055/1</strain>
    </source>
</reference>
<sequence>MPSPLLLSPAKNMKKLWEDLPRRLLTIGVGVPALWTCWSYSTFTRCLFFQFIHVLMCIEWAMSLSRMKTRWTILFTATSLSLANIESDALFLTCLVPLVAVLTLFLLPQQTQQQYECHSQSETVKNSSTERIANNCLAKKNDDAGSERRKDVSITQSSTFGSSKGPDESAGLLQISILLGVLLLTVPNRTWLQLSQLDFTYTVNVLFSVWNGDTGALIAGRLSRMLRIQHHSVDRTRDSDVALPSISAQPEWLRKISPKKSMTGLYGGVLTTLLTYVYVMPFFWSRIGNRLQSTLASESSPAIFYPHEAPRLERYTVGALLGVAAILGDLCESCCKRYFGVKDTSKLLPGHGGILDRFDSSLLAVLFYHYYVVTYSL</sequence>
<feature type="transmembrane region" description="Helical" evidence="13">
    <location>
        <begin position="47"/>
        <end position="65"/>
    </location>
</feature>
<keyword evidence="8" id="KW-0443">Lipid metabolism</keyword>
<dbReference type="Proteomes" id="UP000000759">
    <property type="component" value="Chromosome 14"/>
</dbReference>
<evidence type="ECO:0000313" key="15">
    <source>
        <dbReference type="Proteomes" id="UP000000759"/>
    </source>
</evidence>
<dbReference type="PANTHER" id="PTHR46382">
    <property type="entry name" value="PHOSPHATIDATE CYTIDYLYLTRANSFERASE"/>
    <property type="match status" value="1"/>
</dbReference>
<evidence type="ECO:0000313" key="14">
    <source>
        <dbReference type="EMBL" id="EEC46528.1"/>
    </source>
</evidence>
<evidence type="ECO:0000256" key="12">
    <source>
        <dbReference type="SAM" id="MobiDB-lite"/>
    </source>
</evidence>
<gene>
    <name evidence="14" type="primary">CDS1</name>
    <name evidence="14" type="ORF">PHATRDRAFT_54756</name>
</gene>
<reference evidence="14 15" key="1">
    <citation type="journal article" date="2008" name="Nature">
        <title>The Phaeodactylum genome reveals the evolutionary history of diatom genomes.</title>
        <authorList>
            <person name="Bowler C."/>
            <person name="Allen A.E."/>
            <person name="Badger J.H."/>
            <person name="Grimwood J."/>
            <person name="Jabbari K."/>
            <person name="Kuo A."/>
            <person name="Maheswari U."/>
            <person name="Martens C."/>
            <person name="Maumus F."/>
            <person name="Otillar R.P."/>
            <person name="Rayko E."/>
            <person name="Salamov A."/>
            <person name="Vandepoele K."/>
            <person name="Beszteri B."/>
            <person name="Gruber A."/>
            <person name="Heijde M."/>
            <person name="Katinka M."/>
            <person name="Mock T."/>
            <person name="Valentin K."/>
            <person name="Verret F."/>
            <person name="Berges J.A."/>
            <person name="Brownlee C."/>
            <person name="Cadoret J.P."/>
            <person name="Chiovitti A."/>
            <person name="Choi C.J."/>
            <person name="Coesel S."/>
            <person name="De Martino A."/>
            <person name="Detter J.C."/>
            <person name="Durkin C."/>
            <person name="Falciatore A."/>
            <person name="Fournet J."/>
            <person name="Haruta M."/>
            <person name="Huysman M.J."/>
            <person name="Jenkins B.D."/>
            <person name="Jiroutova K."/>
            <person name="Jorgensen R.E."/>
            <person name="Joubert Y."/>
            <person name="Kaplan A."/>
            <person name="Kroger N."/>
            <person name="Kroth P.G."/>
            <person name="La Roche J."/>
            <person name="Lindquist E."/>
            <person name="Lommer M."/>
            <person name="Martin-Jezequel V."/>
            <person name="Lopez P.J."/>
            <person name="Lucas S."/>
            <person name="Mangogna M."/>
            <person name="McGinnis K."/>
            <person name="Medlin L.K."/>
            <person name="Montsant A."/>
            <person name="Oudot-Le Secq M.P."/>
            <person name="Napoli C."/>
            <person name="Obornik M."/>
            <person name="Parker M.S."/>
            <person name="Petit J.L."/>
            <person name="Porcel B.M."/>
            <person name="Poulsen N."/>
            <person name="Robison M."/>
            <person name="Rychlewski L."/>
            <person name="Rynearson T.A."/>
            <person name="Schmutz J."/>
            <person name="Shapiro H."/>
            <person name="Siaut M."/>
            <person name="Stanley M."/>
            <person name="Sussman M.R."/>
            <person name="Taylor A.R."/>
            <person name="Vardi A."/>
            <person name="von Dassow P."/>
            <person name="Vyverman W."/>
            <person name="Willis A."/>
            <person name="Wyrwicz L.S."/>
            <person name="Rokhsar D.S."/>
            <person name="Weissenbach J."/>
            <person name="Armbrust E.V."/>
            <person name="Green B.R."/>
            <person name="Van de Peer Y."/>
            <person name="Grigoriev I.V."/>
        </authorList>
    </citation>
    <scope>NUCLEOTIDE SEQUENCE [LARGE SCALE GENOMIC DNA]</scope>
    <source>
        <strain evidence="14 15">CCAP 1055/1</strain>
    </source>
</reference>
<keyword evidence="9 13" id="KW-0472">Membrane</keyword>
<keyword evidence="7 13" id="KW-1133">Transmembrane helix</keyword>
<keyword evidence="15" id="KW-1185">Reference proteome</keyword>
<dbReference type="GeneID" id="7202773"/>
<dbReference type="InParanoid" id="B7G403"/>
<evidence type="ECO:0000256" key="11">
    <source>
        <dbReference type="ARBA" id="ARBA00023264"/>
    </source>
</evidence>
<evidence type="ECO:0000256" key="10">
    <source>
        <dbReference type="ARBA" id="ARBA00023209"/>
    </source>
</evidence>
<dbReference type="EMBL" id="CM000616">
    <property type="protein sequence ID" value="EEC46528.1"/>
    <property type="molecule type" value="Genomic_DNA"/>
</dbReference>
<proteinExistence type="predicted"/>
<dbReference type="HOGENOM" id="CLU_734593_0_0_1"/>
<protein>
    <submittedName>
        <fullName evidence="14">Phosphatidate cytidylyltransferase</fullName>
        <ecNumber evidence="14">2.7.7.41</ecNumber>
    </submittedName>
</protein>